<dbReference type="AlphaFoldDB" id="A0A8S1K7S0"/>
<dbReference type="OMA" id="RKTTFRQ"/>
<evidence type="ECO:0000313" key="3">
    <source>
        <dbReference type="Proteomes" id="UP000688137"/>
    </source>
</evidence>
<feature type="region of interest" description="Disordered" evidence="1">
    <location>
        <begin position="159"/>
        <end position="180"/>
    </location>
</feature>
<proteinExistence type="predicted"/>
<keyword evidence="3" id="KW-1185">Reference proteome</keyword>
<dbReference type="EMBL" id="CAJJDM010000014">
    <property type="protein sequence ID" value="CAD8051339.1"/>
    <property type="molecule type" value="Genomic_DNA"/>
</dbReference>
<sequence length="180" mass="21332">MSKKISYSDIANSNSNLQQYKPQDKQFRPSRFLNDLESVPVNFFQEKEYQDIVIDYMYPQTARRRIAIGNDKQIVKSECVLPSLQNSSIYKNNFSFPNHKKEDLRKSEILRTDEQQNTELETISRKIKKIINSNKRQVTFQQSLIVIDEQNQITKIQDPQQINDQQKRRKTTFRQKTLAA</sequence>
<name>A0A8S1K7S0_PARPR</name>
<evidence type="ECO:0000256" key="1">
    <source>
        <dbReference type="SAM" id="MobiDB-lite"/>
    </source>
</evidence>
<protein>
    <submittedName>
        <fullName evidence="2">Uncharacterized protein</fullName>
    </submittedName>
</protein>
<comment type="caution">
    <text evidence="2">The sequence shown here is derived from an EMBL/GenBank/DDBJ whole genome shotgun (WGS) entry which is preliminary data.</text>
</comment>
<evidence type="ECO:0000313" key="2">
    <source>
        <dbReference type="EMBL" id="CAD8051339.1"/>
    </source>
</evidence>
<reference evidence="2" key="1">
    <citation type="submission" date="2021-01" db="EMBL/GenBank/DDBJ databases">
        <authorList>
            <consortium name="Genoscope - CEA"/>
            <person name="William W."/>
        </authorList>
    </citation>
    <scope>NUCLEOTIDE SEQUENCE</scope>
</reference>
<dbReference type="Proteomes" id="UP000688137">
    <property type="component" value="Unassembled WGS sequence"/>
</dbReference>
<gene>
    <name evidence="2" type="ORF">PPRIM_AZ9-3.1.T0180047</name>
</gene>
<organism evidence="2 3">
    <name type="scientific">Paramecium primaurelia</name>
    <dbReference type="NCBI Taxonomy" id="5886"/>
    <lineage>
        <taxon>Eukaryota</taxon>
        <taxon>Sar</taxon>
        <taxon>Alveolata</taxon>
        <taxon>Ciliophora</taxon>
        <taxon>Intramacronucleata</taxon>
        <taxon>Oligohymenophorea</taxon>
        <taxon>Peniculida</taxon>
        <taxon>Parameciidae</taxon>
        <taxon>Paramecium</taxon>
    </lineage>
</organism>
<accession>A0A8S1K7S0</accession>